<feature type="transmembrane region" description="Helical" evidence="8">
    <location>
        <begin position="237"/>
        <end position="260"/>
    </location>
</feature>
<evidence type="ECO:0000256" key="2">
    <source>
        <dbReference type="ARBA" id="ARBA00022448"/>
    </source>
</evidence>
<dbReference type="InterPro" id="IPR035906">
    <property type="entry name" value="MetI-like_sf"/>
</dbReference>
<proteinExistence type="inferred from homology"/>
<feature type="domain" description="ABC transmembrane type-1" evidence="9">
    <location>
        <begin position="51"/>
        <end position="256"/>
    </location>
</feature>
<evidence type="ECO:0000256" key="7">
    <source>
        <dbReference type="ARBA" id="ARBA00023136"/>
    </source>
</evidence>
<keyword evidence="11" id="KW-1185">Reference proteome</keyword>
<keyword evidence="5 8" id="KW-0812">Transmembrane</keyword>
<keyword evidence="6 8" id="KW-1133">Transmembrane helix</keyword>
<dbReference type="GeneID" id="78296292"/>
<evidence type="ECO:0000313" key="11">
    <source>
        <dbReference type="Proteomes" id="UP000245959"/>
    </source>
</evidence>
<dbReference type="CDD" id="cd06261">
    <property type="entry name" value="TM_PBP2"/>
    <property type="match status" value="2"/>
</dbReference>
<dbReference type="RefSeq" id="WP_206212610.1">
    <property type="nucleotide sequence ID" value="NZ_CABMMC010000029.1"/>
</dbReference>
<evidence type="ECO:0000256" key="6">
    <source>
        <dbReference type="ARBA" id="ARBA00022989"/>
    </source>
</evidence>
<evidence type="ECO:0000256" key="8">
    <source>
        <dbReference type="RuleBase" id="RU363032"/>
    </source>
</evidence>
<dbReference type="Proteomes" id="UP000245959">
    <property type="component" value="Unassembled WGS sequence"/>
</dbReference>
<dbReference type="InterPro" id="IPR000515">
    <property type="entry name" value="MetI-like"/>
</dbReference>
<dbReference type="PROSITE" id="PS50928">
    <property type="entry name" value="ABC_TM1"/>
    <property type="match status" value="2"/>
</dbReference>
<name>A0A2U1AQI2_9BACT</name>
<dbReference type="GO" id="GO:0055085">
    <property type="term" value="P:transmembrane transport"/>
    <property type="evidence" value="ECO:0007669"/>
    <property type="project" value="InterPro"/>
</dbReference>
<feature type="transmembrane region" description="Helical" evidence="8">
    <location>
        <begin position="291"/>
        <end position="316"/>
    </location>
</feature>
<dbReference type="Gene3D" id="1.10.3720.10">
    <property type="entry name" value="MetI-like"/>
    <property type="match status" value="2"/>
</dbReference>
<feature type="transmembrane region" description="Helical" evidence="8">
    <location>
        <begin position="520"/>
        <end position="545"/>
    </location>
</feature>
<feature type="transmembrane region" description="Helical" evidence="8">
    <location>
        <begin position="88"/>
        <end position="110"/>
    </location>
</feature>
<organism evidence="10 11">
    <name type="scientific">Victivallis vadensis</name>
    <dbReference type="NCBI Taxonomy" id="172901"/>
    <lineage>
        <taxon>Bacteria</taxon>
        <taxon>Pseudomonadati</taxon>
        <taxon>Lentisphaerota</taxon>
        <taxon>Lentisphaeria</taxon>
        <taxon>Victivallales</taxon>
        <taxon>Victivallaceae</taxon>
        <taxon>Victivallis</taxon>
    </lineage>
</organism>
<accession>A0A2U1AQI2</accession>
<evidence type="ECO:0000259" key="9">
    <source>
        <dbReference type="PROSITE" id="PS50928"/>
    </source>
</evidence>
<evidence type="ECO:0000256" key="5">
    <source>
        <dbReference type="ARBA" id="ARBA00022692"/>
    </source>
</evidence>
<reference evidence="10 11" key="1">
    <citation type="submission" date="2018-04" db="EMBL/GenBank/DDBJ databases">
        <title>Genomic Encyclopedia of Type Strains, Phase IV (KMG-IV): sequencing the most valuable type-strain genomes for metagenomic binning, comparative biology and taxonomic classification.</title>
        <authorList>
            <person name="Goeker M."/>
        </authorList>
    </citation>
    <scope>NUCLEOTIDE SEQUENCE [LARGE SCALE GENOMIC DNA]</scope>
    <source>
        <strain evidence="10 11">DSM 14823</strain>
    </source>
</reference>
<evidence type="ECO:0000256" key="3">
    <source>
        <dbReference type="ARBA" id="ARBA00022475"/>
    </source>
</evidence>
<dbReference type="GO" id="GO:0005886">
    <property type="term" value="C:plasma membrane"/>
    <property type="evidence" value="ECO:0007669"/>
    <property type="project" value="UniProtKB-SubCell"/>
</dbReference>
<dbReference type="SUPFAM" id="SSF161098">
    <property type="entry name" value="MetI-like"/>
    <property type="match status" value="2"/>
</dbReference>
<gene>
    <name evidence="10" type="ORF">C8D82_12564</name>
</gene>
<dbReference type="EMBL" id="QEKH01000025">
    <property type="protein sequence ID" value="PVY38638.1"/>
    <property type="molecule type" value="Genomic_DNA"/>
</dbReference>
<keyword evidence="7 8" id="KW-0472">Membrane</keyword>
<feature type="transmembrane region" description="Helical" evidence="8">
    <location>
        <begin position="380"/>
        <end position="398"/>
    </location>
</feature>
<sequence>MRQFYRYMLLFLVIAFLAVFLIGPVYTVVEVGLDWRLLGEVFSNYIYVEGLLNSFCIAAVTTLMVFAISLPLALLYDRYEFPGKNWCNLLMMLPMILPPFVGALGFQQILGHYGVVNTLLASCGFEPVDFLGGRGRFWSVCFIEALHLYPILYLNLVTALGNLDPQLNEAARNLGASWWTRFRRITLPLMKPGIFAGGSIVLVWSFTELGTPLMFGFNRVTAVQIFNGIMELETNPVPYALVVVMLFFAAVMYLAGKFVLGRNAANSTVKGNAGSAARPPAGWRRFLPTGVFALVTLLAALPHIALIFTAFSLRWYGTVWPEHFTLLNFENALSNKIVIPSIVNSLRYSVLAMLVAVAAGVLISLAAVRWKLRGSSFADLLAMLPLAVPGIVVAFGFLGMSVKYDWAAEWFNPVENPLWLLAVAYAVRRLPYVVRSVSAGLEQTPEELENAARNYGAGPWRVLRKITLPLILANVIVGGLFAFSFSMLEVSDSLILAQKAEFYPITRAIYELSQILGSGPFIACAFGVWAMLFLAATLAAAGAILGRKIGSIFKL</sequence>
<comment type="caution">
    <text evidence="10">The sequence shown here is derived from an EMBL/GenBank/DDBJ whole genome shotgun (WGS) entry which is preliminary data.</text>
</comment>
<dbReference type="PANTHER" id="PTHR43357:SF4">
    <property type="entry name" value="INNER MEMBRANE ABC TRANSPORTER PERMEASE PROTEIN YDCV"/>
    <property type="match status" value="1"/>
</dbReference>
<keyword evidence="4" id="KW-0997">Cell inner membrane</keyword>
<comment type="subcellular location">
    <subcellularLocation>
        <location evidence="1">Cell inner membrane</location>
        <topology evidence="1">Multi-pass membrane protein</topology>
    </subcellularLocation>
    <subcellularLocation>
        <location evidence="8">Cell membrane</location>
        <topology evidence="8">Multi-pass membrane protein</topology>
    </subcellularLocation>
</comment>
<protein>
    <submittedName>
        <fullName evidence="10">Iron(III) transport system permease protein</fullName>
    </submittedName>
</protein>
<feature type="transmembrane region" description="Helical" evidence="8">
    <location>
        <begin position="51"/>
        <end position="76"/>
    </location>
</feature>
<feature type="domain" description="ABC transmembrane type-1" evidence="9">
    <location>
        <begin position="342"/>
        <end position="539"/>
    </location>
</feature>
<feature type="transmembrane region" description="Helical" evidence="8">
    <location>
        <begin position="468"/>
        <end position="488"/>
    </location>
</feature>
<dbReference type="PANTHER" id="PTHR43357">
    <property type="entry name" value="INNER MEMBRANE ABC TRANSPORTER PERMEASE PROTEIN YDCV"/>
    <property type="match status" value="1"/>
</dbReference>
<keyword evidence="3" id="KW-1003">Cell membrane</keyword>
<evidence type="ECO:0000256" key="4">
    <source>
        <dbReference type="ARBA" id="ARBA00022519"/>
    </source>
</evidence>
<comment type="similarity">
    <text evidence="8">Belongs to the binding-protein-dependent transport system permease family.</text>
</comment>
<dbReference type="AlphaFoldDB" id="A0A2U1AQI2"/>
<feature type="transmembrane region" description="Helical" evidence="8">
    <location>
        <begin position="193"/>
        <end position="217"/>
    </location>
</feature>
<keyword evidence="2 8" id="KW-0813">Transport</keyword>
<feature type="transmembrane region" description="Helical" evidence="8">
    <location>
        <begin position="137"/>
        <end position="156"/>
    </location>
</feature>
<dbReference type="Pfam" id="PF00528">
    <property type="entry name" value="BPD_transp_1"/>
    <property type="match status" value="2"/>
</dbReference>
<evidence type="ECO:0000313" key="10">
    <source>
        <dbReference type="EMBL" id="PVY38638.1"/>
    </source>
</evidence>
<evidence type="ECO:0000256" key="1">
    <source>
        <dbReference type="ARBA" id="ARBA00004429"/>
    </source>
</evidence>
<feature type="transmembrane region" description="Helical" evidence="8">
    <location>
        <begin position="348"/>
        <end position="368"/>
    </location>
</feature>